<dbReference type="PROSITE" id="PS50949">
    <property type="entry name" value="HTH_GNTR"/>
    <property type="match status" value="1"/>
</dbReference>
<dbReference type="Proteomes" id="UP001596337">
    <property type="component" value="Unassembled WGS sequence"/>
</dbReference>
<keyword evidence="3" id="KW-0804">Transcription</keyword>
<keyword evidence="6" id="KW-1185">Reference proteome</keyword>
<gene>
    <name evidence="5" type="ORF">ACFQGD_30260</name>
</gene>
<evidence type="ECO:0000256" key="1">
    <source>
        <dbReference type="ARBA" id="ARBA00023015"/>
    </source>
</evidence>
<comment type="caution">
    <text evidence="5">The sequence shown here is derived from an EMBL/GenBank/DDBJ whole genome shotgun (WGS) entry which is preliminary data.</text>
</comment>
<evidence type="ECO:0000256" key="2">
    <source>
        <dbReference type="ARBA" id="ARBA00023125"/>
    </source>
</evidence>
<dbReference type="Gene3D" id="1.10.10.10">
    <property type="entry name" value="Winged helix-like DNA-binding domain superfamily/Winged helix DNA-binding domain"/>
    <property type="match status" value="1"/>
</dbReference>
<keyword evidence="2" id="KW-0238">DNA-binding</keyword>
<evidence type="ECO:0000313" key="5">
    <source>
        <dbReference type="EMBL" id="MFC6871414.1"/>
    </source>
</evidence>
<dbReference type="SUPFAM" id="SSF64288">
    <property type="entry name" value="Chorismate lyase-like"/>
    <property type="match status" value="1"/>
</dbReference>
<dbReference type="SUPFAM" id="SSF46785">
    <property type="entry name" value="Winged helix' DNA-binding domain"/>
    <property type="match status" value="1"/>
</dbReference>
<protein>
    <submittedName>
        <fullName evidence="5">GntR family transcriptional regulator</fullName>
    </submittedName>
</protein>
<organism evidence="5 6">
    <name type="scientific">Haloechinothrix salitolerans</name>
    <dbReference type="NCBI Taxonomy" id="926830"/>
    <lineage>
        <taxon>Bacteria</taxon>
        <taxon>Bacillati</taxon>
        <taxon>Actinomycetota</taxon>
        <taxon>Actinomycetes</taxon>
        <taxon>Pseudonocardiales</taxon>
        <taxon>Pseudonocardiaceae</taxon>
        <taxon>Haloechinothrix</taxon>
    </lineage>
</organism>
<dbReference type="CDD" id="cd07377">
    <property type="entry name" value="WHTH_GntR"/>
    <property type="match status" value="1"/>
</dbReference>
<evidence type="ECO:0000313" key="6">
    <source>
        <dbReference type="Proteomes" id="UP001596337"/>
    </source>
</evidence>
<dbReference type="Pfam" id="PF07702">
    <property type="entry name" value="UTRA"/>
    <property type="match status" value="1"/>
</dbReference>
<dbReference type="Pfam" id="PF00392">
    <property type="entry name" value="GntR"/>
    <property type="match status" value="1"/>
</dbReference>
<dbReference type="InterPro" id="IPR028978">
    <property type="entry name" value="Chorismate_lyase_/UTRA_dom_sf"/>
</dbReference>
<dbReference type="InterPro" id="IPR050679">
    <property type="entry name" value="Bact_HTH_transcr_reg"/>
</dbReference>
<name>A0ABW2C9C7_9PSEU</name>
<dbReference type="InterPro" id="IPR011663">
    <property type="entry name" value="UTRA"/>
</dbReference>
<dbReference type="SMART" id="SM00866">
    <property type="entry name" value="UTRA"/>
    <property type="match status" value="1"/>
</dbReference>
<sequence>MPSIERTDPPYLQIAGYIRNQILSGELKDGDPVPSARNIASEWNVAMATAAKVLTTLRSEGHVKAVPGIGTVVNSKDSHPYAGDRSMSVVKTGRIYPEGHYARILKAELVTAPDRVADALGVEASAPVIRRVRTTYNDQDVPVATSVSWFSGELASRAPLLLETERIPKGTFAYVAEQTGRTLEREHSQLAATAADAAAAEQLGVAEGSPVLVSRDKFVDAGGDVIEYGESTSLPDQWVFVESARAAKGDT</sequence>
<dbReference type="InterPro" id="IPR036388">
    <property type="entry name" value="WH-like_DNA-bd_sf"/>
</dbReference>
<evidence type="ECO:0000256" key="3">
    <source>
        <dbReference type="ARBA" id="ARBA00023163"/>
    </source>
</evidence>
<dbReference type="PANTHER" id="PTHR44846">
    <property type="entry name" value="MANNOSYL-D-GLYCERATE TRANSPORT/METABOLISM SYSTEM REPRESSOR MNGR-RELATED"/>
    <property type="match status" value="1"/>
</dbReference>
<dbReference type="InterPro" id="IPR036390">
    <property type="entry name" value="WH_DNA-bd_sf"/>
</dbReference>
<feature type="domain" description="HTH gntR-type" evidence="4">
    <location>
        <begin position="8"/>
        <end position="76"/>
    </location>
</feature>
<keyword evidence="1" id="KW-0805">Transcription regulation</keyword>
<dbReference type="SMART" id="SM00345">
    <property type="entry name" value="HTH_GNTR"/>
    <property type="match status" value="1"/>
</dbReference>
<evidence type="ECO:0000259" key="4">
    <source>
        <dbReference type="PROSITE" id="PS50949"/>
    </source>
</evidence>
<dbReference type="RefSeq" id="WP_345390950.1">
    <property type="nucleotide sequence ID" value="NZ_BAABLA010000007.1"/>
</dbReference>
<reference evidence="6" key="1">
    <citation type="journal article" date="2019" name="Int. J. Syst. Evol. Microbiol.">
        <title>The Global Catalogue of Microorganisms (GCM) 10K type strain sequencing project: providing services to taxonomists for standard genome sequencing and annotation.</title>
        <authorList>
            <consortium name="The Broad Institute Genomics Platform"/>
            <consortium name="The Broad Institute Genome Sequencing Center for Infectious Disease"/>
            <person name="Wu L."/>
            <person name="Ma J."/>
        </authorList>
    </citation>
    <scope>NUCLEOTIDE SEQUENCE [LARGE SCALE GENOMIC DNA]</scope>
    <source>
        <strain evidence="6">KCTC 32255</strain>
    </source>
</reference>
<dbReference type="EMBL" id="JBHSXX010000001">
    <property type="protein sequence ID" value="MFC6871414.1"/>
    <property type="molecule type" value="Genomic_DNA"/>
</dbReference>
<accession>A0ABW2C9C7</accession>
<proteinExistence type="predicted"/>
<dbReference type="Gene3D" id="3.40.1410.10">
    <property type="entry name" value="Chorismate lyase-like"/>
    <property type="match status" value="1"/>
</dbReference>
<dbReference type="PANTHER" id="PTHR44846:SF17">
    <property type="entry name" value="GNTR-FAMILY TRANSCRIPTIONAL REGULATOR"/>
    <property type="match status" value="1"/>
</dbReference>
<dbReference type="InterPro" id="IPR000524">
    <property type="entry name" value="Tscrpt_reg_HTH_GntR"/>
</dbReference>